<dbReference type="EMBL" id="SDMP01000014">
    <property type="protein sequence ID" value="RYR15628.1"/>
    <property type="molecule type" value="Genomic_DNA"/>
</dbReference>
<organism evidence="2 3">
    <name type="scientific">Arachis hypogaea</name>
    <name type="common">Peanut</name>
    <dbReference type="NCBI Taxonomy" id="3818"/>
    <lineage>
        <taxon>Eukaryota</taxon>
        <taxon>Viridiplantae</taxon>
        <taxon>Streptophyta</taxon>
        <taxon>Embryophyta</taxon>
        <taxon>Tracheophyta</taxon>
        <taxon>Spermatophyta</taxon>
        <taxon>Magnoliopsida</taxon>
        <taxon>eudicotyledons</taxon>
        <taxon>Gunneridae</taxon>
        <taxon>Pentapetalae</taxon>
        <taxon>rosids</taxon>
        <taxon>fabids</taxon>
        <taxon>Fabales</taxon>
        <taxon>Fabaceae</taxon>
        <taxon>Papilionoideae</taxon>
        <taxon>50 kb inversion clade</taxon>
        <taxon>dalbergioids sensu lato</taxon>
        <taxon>Dalbergieae</taxon>
        <taxon>Pterocarpus clade</taxon>
        <taxon>Arachis</taxon>
    </lineage>
</organism>
<evidence type="ECO:0000256" key="1">
    <source>
        <dbReference type="SAM" id="MobiDB-lite"/>
    </source>
</evidence>
<accession>A0A444ZN78</accession>
<evidence type="ECO:0000313" key="2">
    <source>
        <dbReference type="EMBL" id="RYR15628.1"/>
    </source>
</evidence>
<reference evidence="2 3" key="1">
    <citation type="submission" date="2019-01" db="EMBL/GenBank/DDBJ databases">
        <title>Sequencing of cultivated peanut Arachis hypogaea provides insights into genome evolution and oil improvement.</title>
        <authorList>
            <person name="Chen X."/>
        </authorList>
    </citation>
    <scope>NUCLEOTIDE SEQUENCE [LARGE SCALE GENOMIC DNA]</scope>
    <source>
        <strain evidence="3">cv. Fuhuasheng</strain>
        <tissue evidence="2">Leaves</tissue>
    </source>
</reference>
<evidence type="ECO:0008006" key="4">
    <source>
        <dbReference type="Google" id="ProtNLM"/>
    </source>
</evidence>
<dbReference type="Proteomes" id="UP000289738">
    <property type="component" value="Chromosome B04"/>
</dbReference>
<sequence length="111" mass="12795">MLSGVAYAVDLRRQWCNCDEFQTDQVRRVYRARFRLLENPTTWPAYHGPRFVGNLFLRRVAKGWPKMTYFLNEMDTCMLRGPRRCKQCGAEGHNHSRCRQSGGPSAGPAGE</sequence>
<protein>
    <recommendedName>
        <fullName evidence="4">CCHC-type domain-containing protein</fullName>
    </recommendedName>
</protein>
<proteinExistence type="predicted"/>
<comment type="caution">
    <text evidence="2">The sequence shown here is derived from an EMBL/GenBank/DDBJ whole genome shotgun (WGS) entry which is preliminary data.</text>
</comment>
<dbReference type="AlphaFoldDB" id="A0A444ZN78"/>
<name>A0A444ZN78_ARAHY</name>
<keyword evidence="3" id="KW-1185">Reference proteome</keyword>
<feature type="region of interest" description="Disordered" evidence="1">
    <location>
        <begin position="90"/>
        <end position="111"/>
    </location>
</feature>
<gene>
    <name evidence="2" type="ORF">Ahy_B04g072506</name>
</gene>
<evidence type="ECO:0000313" key="3">
    <source>
        <dbReference type="Proteomes" id="UP000289738"/>
    </source>
</evidence>